<gene>
    <name evidence="1" type="ORF">ACFOW9_02970</name>
</gene>
<organism evidence="1 2">
    <name type="scientific">Arthrobacter cryoconiti</name>
    <dbReference type="NCBI Taxonomy" id="748907"/>
    <lineage>
        <taxon>Bacteria</taxon>
        <taxon>Bacillati</taxon>
        <taxon>Actinomycetota</taxon>
        <taxon>Actinomycetes</taxon>
        <taxon>Micrococcales</taxon>
        <taxon>Micrococcaceae</taxon>
        <taxon>Arthrobacter</taxon>
    </lineage>
</organism>
<accession>A0ABV8QXH8</accession>
<reference evidence="2" key="1">
    <citation type="journal article" date="2019" name="Int. J. Syst. Evol. Microbiol.">
        <title>The Global Catalogue of Microorganisms (GCM) 10K type strain sequencing project: providing services to taxonomists for standard genome sequencing and annotation.</title>
        <authorList>
            <consortium name="The Broad Institute Genomics Platform"/>
            <consortium name="The Broad Institute Genome Sequencing Center for Infectious Disease"/>
            <person name="Wu L."/>
            <person name="Ma J."/>
        </authorList>
    </citation>
    <scope>NUCLEOTIDE SEQUENCE [LARGE SCALE GENOMIC DNA]</scope>
    <source>
        <strain evidence="2">CGMCC 1.10698</strain>
    </source>
</reference>
<dbReference type="Proteomes" id="UP001595773">
    <property type="component" value="Unassembled WGS sequence"/>
</dbReference>
<protein>
    <submittedName>
        <fullName evidence="1">Uncharacterized protein</fullName>
    </submittedName>
</protein>
<sequence>MSGTPCGGCGAMLASGIRLCHDCTTTLEYHLEQTVDVWANLQITLERRDVGAASVGLGGAASAVEPLNLDAHDIGYTLQTILTGWAQHIPAMRPASTQPHILATWMRQPAQIKLIRGMDWAADLIGELEESLNKCREATDRSLERISLGHHSTECPGKVRAIAGARWGRCTECRERFEAATQHQWMISEAWHVTAPLPHIIRALRTLHVFVKPKDAENWAARHKLISCISDDGAKTYQLKQVYDVHQTMVAKRERVAAQTKLKKQARLDAQPIAA</sequence>
<evidence type="ECO:0000313" key="2">
    <source>
        <dbReference type="Proteomes" id="UP001595773"/>
    </source>
</evidence>
<proteinExistence type="predicted"/>
<dbReference type="EMBL" id="JBHSCQ010000004">
    <property type="protein sequence ID" value="MFC4264558.1"/>
    <property type="molecule type" value="Genomic_DNA"/>
</dbReference>
<name>A0ABV8QXH8_9MICC</name>
<keyword evidence="2" id="KW-1185">Reference proteome</keyword>
<comment type="caution">
    <text evidence="1">The sequence shown here is derived from an EMBL/GenBank/DDBJ whole genome shotgun (WGS) entry which is preliminary data.</text>
</comment>
<dbReference type="RefSeq" id="WP_230067732.1">
    <property type="nucleotide sequence ID" value="NZ_BAABLL010000001.1"/>
</dbReference>
<evidence type="ECO:0000313" key="1">
    <source>
        <dbReference type="EMBL" id="MFC4264558.1"/>
    </source>
</evidence>